<proteinExistence type="predicted"/>
<keyword evidence="1" id="KW-1133">Transmembrane helix</keyword>
<keyword evidence="3" id="KW-1185">Reference proteome</keyword>
<reference evidence="2 3" key="1">
    <citation type="submission" date="2018-10" db="EMBL/GenBank/DDBJ databases">
        <title>Sinomicrobium pectinilyticum sp. nov., a pectinase-producing bacterium isolated from alkaline and saline soil, and emended description of the genus Sinomicrobium.</title>
        <authorList>
            <person name="Cheng B."/>
            <person name="Li C."/>
            <person name="Lai Q."/>
            <person name="Du M."/>
            <person name="Shao Z."/>
            <person name="Xu P."/>
            <person name="Yang C."/>
        </authorList>
    </citation>
    <scope>NUCLEOTIDE SEQUENCE [LARGE SCALE GENOMIC DNA]</scope>
    <source>
        <strain evidence="2 3">5DNS001</strain>
    </source>
</reference>
<evidence type="ECO:0008006" key="4">
    <source>
        <dbReference type="Google" id="ProtNLM"/>
    </source>
</evidence>
<dbReference type="AlphaFoldDB" id="A0A3N0ESN6"/>
<evidence type="ECO:0000256" key="1">
    <source>
        <dbReference type="SAM" id="Phobius"/>
    </source>
</evidence>
<sequence>MRRKVKWGLVANEHRVKPLYNTVTFYKIKKMKSYTIITMSTMWSTQKLKNDVERFINEKSSQGYHIVTVSFGLNIWWMPTAFITLSK</sequence>
<dbReference type="Proteomes" id="UP000267469">
    <property type="component" value="Unassembled WGS sequence"/>
</dbReference>
<gene>
    <name evidence="2" type="ORF">ED312_06330</name>
</gene>
<organism evidence="2 3">
    <name type="scientific">Sinomicrobium pectinilyticum</name>
    <dbReference type="NCBI Taxonomy" id="1084421"/>
    <lineage>
        <taxon>Bacteria</taxon>
        <taxon>Pseudomonadati</taxon>
        <taxon>Bacteroidota</taxon>
        <taxon>Flavobacteriia</taxon>
        <taxon>Flavobacteriales</taxon>
        <taxon>Flavobacteriaceae</taxon>
        <taxon>Sinomicrobium</taxon>
    </lineage>
</organism>
<dbReference type="OrthoDB" id="1451529at2"/>
<name>A0A3N0ESN6_SINP1</name>
<dbReference type="EMBL" id="RJTM01000029">
    <property type="protein sequence ID" value="RNL90782.1"/>
    <property type="molecule type" value="Genomic_DNA"/>
</dbReference>
<keyword evidence="1" id="KW-0812">Transmembrane</keyword>
<comment type="caution">
    <text evidence="2">The sequence shown here is derived from an EMBL/GenBank/DDBJ whole genome shotgun (WGS) entry which is preliminary data.</text>
</comment>
<dbReference type="RefSeq" id="WP_123215158.1">
    <property type="nucleotide sequence ID" value="NZ_RJTM01000029.1"/>
</dbReference>
<keyword evidence="1" id="KW-0472">Membrane</keyword>
<protein>
    <recommendedName>
        <fullName evidence="4">DUF4177 domain-containing protein</fullName>
    </recommendedName>
</protein>
<evidence type="ECO:0000313" key="2">
    <source>
        <dbReference type="EMBL" id="RNL90782.1"/>
    </source>
</evidence>
<evidence type="ECO:0000313" key="3">
    <source>
        <dbReference type="Proteomes" id="UP000267469"/>
    </source>
</evidence>
<accession>A0A3N0ESN6</accession>
<feature type="transmembrane region" description="Helical" evidence="1">
    <location>
        <begin position="64"/>
        <end position="85"/>
    </location>
</feature>